<feature type="region of interest" description="Disordered" evidence="8">
    <location>
        <begin position="178"/>
        <end position="212"/>
    </location>
</feature>
<feature type="domain" description="C2H2-type" evidence="10">
    <location>
        <begin position="50"/>
        <end position="77"/>
    </location>
</feature>
<evidence type="ECO:0000313" key="12">
    <source>
        <dbReference type="Proteomes" id="UP000018087"/>
    </source>
</evidence>
<dbReference type="FunFam" id="3.30.160.60:FF:002343">
    <property type="entry name" value="Zinc finger protein 33A"/>
    <property type="match status" value="1"/>
</dbReference>
<dbReference type="GO" id="GO:0006351">
    <property type="term" value="P:DNA-templated transcription"/>
    <property type="evidence" value="ECO:0007669"/>
    <property type="project" value="InterPro"/>
</dbReference>
<dbReference type="SUPFAM" id="SSF57701">
    <property type="entry name" value="Zn2/Cys6 DNA-binding domain"/>
    <property type="match status" value="1"/>
</dbReference>
<dbReference type="Pfam" id="PF00096">
    <property type="entry name" value="zf-C2H2"/>
    <property type="match status" value="2"/>
</dbReference>
<feature type="region of interest" description="Disordered" evidence="8">
    <location>
        <begin position="96"/>
        <end position="116"/>
    </location>
</feature>
<keyword evidence="4" id="KW-0805">Transcription regulation</keyword>
<gene>
    <name evidence="11" type="ORF">HMPREF1624_06375</name>
</gene>
<protein>
    <recommendedName>
        <fullName evidence="13">C6 transcription factor RegA</fullName>
    </recommendedName>
</protein>
<dbReference type="EMBL" id="KI440848">
    <property type="protein sequence ID" value="ERS97046.1"/>
    <property type="molecule type" value="Genomic_DNA"/>
</dbReference>
<feature type="compositionally biased region" description="Low complexity" evidence="8">
    <location>
        <begin position="416"/>
        <end position="444"/>
    </location>
</feature>
<feature type="domain" description="Zn(2)-C6 fungal-type" evidence="9">
    <location>
        <begin position="139"/>
        <end position="168"/>
    </location>
</feature>
<evidence type="ECO:0000259" key="10">
    <source>
        <dbReference type="PROSITE" id="PS50157"/>
    </source>
</evidence>
<name>U7PQ45_SPOS1</name>
<keyword evidence="1" id="KW-0479">Metal-binding</keyword>
<dbReference type="SMART" id="SM00355">
    <property type="entry name" value="ZnF_C2H2"/>
    <property type="match status" value="2"/>
</dbReference>
<dbReference type="PROSITE" id="PS00028">
    <property type="entry name" value="ZINC_FINGER_C2H2_1"/>
    <property type="match status" value="2"/>
</dbReference>
<dbReference type="PANTHER" id="PTHR47660:SF2">
    <property type="entry name" value="TRANSCRIPTION FACTOR WITH C2H2 AND ZN(2)-CYS(6) DNA BINDING DOMAIN (EUROFUNG)"/>
    <property type="match status" value="1"/>
</dbReference>
<proteinExistence type="predicted"/>
<keyword evidence="6" id="KW-0539">Nucleus</keyword>
<organism evidence="11 12">
    <name type="scientific">Sporothrix schenckii (strain ATCC 58251 / de Perez 2211183)</name>
    <name type="common">Rose-picker's disease fungus</name>
    <dbReference type="NCBI Taxonomy" id="1391915"/>
    <lineage>
        <taxon>Eukaryota</taxon>
        <taxon>Fungi</taxon>
        <taxon>Dikarya</taxon>
        <taxon>Ascomycota</taxon>
        <taxon>Pezizomycotina</taxon>
        <taxon>Sordariomycetes</taxon>
        <taxon>Sordariomycetidae</taxon>
        <taxon>Ophiostomatales</taxon>
        <taxon>Ophiostomataceae</taxon>
        <taxon>Sporothrix</taxon>
    </lineage>
</organism>
<dbReference type="SMART" id="SM00066">
    <property type="entry name" value="GAL4"/>
    <property type="match status" value="1"/>
</dbReference>
<evidence type="ECO:0000256" key="8">
    <source>
        <dbReference type="SAM" id="MobiDB-lite"/>
    </source>
</evidence>
<dbReference type="InterPro" id="IPR036236">
    <property type="entry name" value="Znf_C2H2_sf"/>
</dbReference>
<evidence type="ECO:0008006" key="13">
    <source>
        <dbReference type="Google" id="ProtNLM"/>
    </source>
</evidence>
<dbReference type="Gene3D" id="3.30.160.60">
    <property type="entry name" value="Classic Zinc Finger"/>
    <property type="match status" value="1"/>
</dbReference>
<dbReference type="eggNOG" id="KOG1721">
    <property type="taxonomic scope" value="Eukaryota"/>
</dbReference>
<dbReference type="Pfam" id="PF00172">
    <property type="entry name" value="Zn_clus"/>
    <property type="match status" value="1"/>
</dbReference>
<dbReference type="GO" id="GO:0003677">
    <property type="term" value="F:DNA binding"/>
    <property type="evidence" value="ECO:0007669"/>
    <property type="project" value="InterPro"/>
</dbReference>
<dbReference type="CDD" id="cd00067">
    <property type="entry name" value="GAL4"/>
    <property type="match status" value="1"/>
</dbReference>
<dbReference type="InterPro" id="IPR001138">
    <property type="entry name" value="Zn2Cys6_DnaBD"/>
</dbReference>
<dbReference type="InterPro" id="IPR007219">
    <property type="entry name" value="XnlR_reg_dom"/>
</dbReference>
<dbReference type="GO" id="GO:0000981">
    <property type="term" value="F:DNA-binding transcription factor activity, RNA polymerase II-specific"/>
    <property type="evidence" value="ECO:0007669"/>
    <property type="project" value="InterPro"/>
</dbReference>
<dbReference type="PROSITE" id="PS50157">
    <property type="entry name" value="ZINC_FINGER_C2H2_2"/>
    <property type="match status" value="2"/>
</dbReference>
<dbReference type="GO" id="GO:0008270">
    <property type="term" value="F:zinc ion binding"/>
    <property type="evidence" value="ECO:0007669"/>
    <property type="project" value="UniProtKB-KW"/>
</dbReference>
<dbReference type="PANTHER" id="PTHR47660">
    <property type="entry name" value="TRANSCRIPTION FACTOR WITH C2H2 AND ZN(2)-CYS(6) DNA BINDING DOMAIN (EUROFUNG)-RELATED-RELATED"/>
    <property type="match status" value="1"/>
</dbReference>
<evidence type="ECO:0000256" key="6">
    <source>
        <dbReference type="ARBA" id="ARBA00023242"/>
    </source>
</evidence>
<dbReference type="HOGENOM" id="CLU_003487_0_1_1"/>
<dbReference type="AlphaFoldDB" id="U7PQ45"/>
<evidence type="ECO:0000256" key="3">
    <source>
        <dbReference type="ARBA" id="ARBA00022833"/>
    </source>
</evidence>
<evidence type="ECO:0000313" key="11">
    <source>
        <dbReference type="EMBL" id="ERS97046.1"/>
    </source>
</evidence>
<evidence type="ECO:0000256" key="1">
    <source>
        <dbReference type="ARBA" id="ARBA00022723"/>
    </source>
</evidence>
<dbReference type="Proteomes" id="UP000018087">
    <property type="component" value="Unassembled WGS sequence"/>
</dbReference>
<dbReference type="PROSITE" id="PS00463">
    <property type="entry name" value="ZN2_CY6_FUNGAL_1"/>
    <property type="match status" value="1"/>
</dbReference>
<accession>U7PQ45</accession>
<keyword evidence="5" id="KW-0804">Transcription</keyword>
<evidence type="ECO:0000256" key="4">
    <source>
        <dbReference type="ARBA" id="ARBA00023015"/>
    </source>
</evidence>
<dbReference type="OrthoDB" id="40579at2759"/>
<feature type="domain" description="C2H2-type" evidence="10">
    <location>
        <begin position="78"/>
        <end position="105"/>
    </location>
</feature>
<dbReference type="InterPro" id="IPR013087">
    <property type="entry name" value="Znf_C2H2_type"/>
</dbReference>
<evidence type="ECO:0000256" key="5">
    <source>
        <dbReference type="ARBA" id="ARBA00023163"/>
    </source>
</evidence>
<feature type="compositionally biased region" description="Acidic residues" evidence="8">
    <location>
        <begin position="194"/>
        <end position="203"/>
    </location>
</feature>
<reference evidence="12" key="1">
    <citation type="journal article" date="2014" name="Genome Announc.">
        <title>Genome sequence of the pathogenic fungus Sporothrix schenckii (ATCC 58251).</title>
        <authorList>
            <person name="Cuomo C.A."/>
            <person name="Rodriguez-Del Valle N."/>
            <person name="Perez-Sanchez L."/>
            <person name="Abouelleil A."/>
            <person name="Goldberg J."/>
            <person name="Young S."/>
            <person name="Zeng Q."/>
            <person name="Birren B.W."/>
        </authorList>
    </citation>
    <scope>NUCLEOTIDE SEQUENCE [LARGE SCALE GENOMIC DNA]</scope>
    <source>
        <strain evidence="12">ATCC 58251 / de Perez 2211183</strain>
    </source>
</reference>
<dbReference type="Pfam" id="PF04082">
    <property type="entry name" value="Fungal_trans"/>
    <property type="match status" value="1"/>
</dbReference>
<sequence length="1075" mass="114999">MAEYRTNPLAAGAASTTAGAILASPAAKTGTSPAKGTSAGIGTDDNSSLFQCGSCKRQYKRLDHLARHVRSHTQSRPYRCQVCTKAFARADLLKRHAAGHDRSDSSSTAGSIRSNGGAASSALRASISATVSASRVSRACQACSSNHLRCSETKPCQRCTSKGLVCVWDRAADMVVTPPATIGGDADGDGATNDGDDGDDGDDGSSGGHDMTGALEASRVTNMTQDMTAHDMDLSLATPMMQPMQHGIQHGIQHGLQPMHAQTPLHPQPHVDDPPESFMRMLSAFDFSYKGASATAAATATATNNGMVPLALPPDNTMINHMPGYWTPMGLGASLEMDAAASVNNGTLDLGFDDLDDMDFRFLDAYNSRVPFEFGVSPTGDGLHVATTSTPWPGSVPGAGPEFIPTTSPRLDSDSDNNNSSNNSSNNSNNNSNTSHHSHLTSSSAIGTGSEAFQRHYWRFRPNAQDHGGAEEHNLSLPSTSVVMDHTSPDSPLAQHMHPNSHAAALAATHTRLNNTSRDKILTVVTYNCRRENVARVVTSFPTVELLDTLLQFYLTSPVAQASAWLHLPSFHDNPNDCRPELLAALAAAGAVLTADSTLSKLGFAIQECLRIAVPRHWERDNSLTRDLELAHAYLLTLDIGLWSGRSRKVEIAESFFLPLLTMRRRDGSFGRARPAQPTPPVTPDDEGEALHQKWKAWVHREAVTRFAFRILQHDTNTSMALLTPPLVSYAEILLAFPAAEALWGAETAEQWKQLYLQSARARGHGADGGASMPATLPAFLEDPEAFLQVHCDRVDMGVVCATFLSCAWGLTWEYVQMRVLQREMATTSASTLSTTASAFAGRRRGHALVMGARQDEILQLIQSFRQATASTVLSSSLSASDPTLGMRTELVLMHTHTVLEQVQLFAGMEGRDQARAVHPVIVEWVASEGARTSLWHAGQILRGTRQLPRGVVSGPTAVMVYHAGLTLWIYGAVAASLPPGVANDDRDVLLDGDAAAAAAAGGTSSALQRFFVRGQGRPCISSDTGEVVPLSRPDSVMAVVAGLLRHNHGAGARPHMVESLILLLDEIQRASATV</sequence>
<dbReference type="InterPro" id="IPR036864">
    <property type="entry name" value="Zn2-C6_fun-type_DNA-bd_sf"/>
</dbReference>
<evidence type="ECO:0000259" key="9">
    <source>
        <dbReference type="PROSITE" id="PS50048"/>
    </source>
</evidence>
<feature type="region of interest" description="Disordered" evidence="8">
    <location>
        <begin position="385"/>
        <end position="444"/>
    </location>
</feature>
<keyword evidence="12" id="KW-1185">Reference proteome</keyword>
<dbReference type="PROSITE" id="PS50048">
    <property type="entry name" value="ZN2_CY6_FUNGAL_2"/>
    <property type="match status" value="1"/>
</dbReference>
<dbReference type="Gene3D" id="4.10.240.10">
    <property type="entry name" value="Zn(2)-C6 fungal-type DNA-binding domain"/>
    <property type="match status" value="1"/>
</dbReference>
<keyword evidence="2 7" id="KW-0863">Zinc-finger</keyword>
<dbReference type="STRING" id="1391915.U7PQ45"/>
<dbReference type="SUPFAM" id="SSF57667">
    <property type="entry name" value="beta-beta-alpha zinc fingers"/>
    <property type="match status" value="1"/>
</dbReference>
<evidence type="ECO:0000256" key="7">
    <source>
        <dbReference type="PROSITE-ProRule" id="PRU00042"/>
    </source>
</evidence>
<keyword evidence="3" id="KW-0862">Zinc</keyword>
<evidence type="ECO:0000256" key="2">
    <source>
        <dbReference type="ARBA" id="ARBA00022771"/>
    </source>
</evidence>